<organism evidence="12 13">
    <name type="scientific">Drosophila virilis</name>
    <name type="common">Fruit fly</name>
    <dbReference type="NCBI Taxonomy" id="7244"/>
    <lineage>
        <taxon>Eukaryota</taxon>
        <taxon>Metazoa</taxon>
        <taxon>Ecdysozoa</taxon>
        <taxon>Arthropoda</taxon>
        <taxon>Hexapoda</taxon>
        <taxon>Insecta</taxon>
        <taxon>Pterygota</taxon>
        <taxon>Neoptera</taxon>
        <taxon>Endopterygota</taxon>
        <taxon>Diptera</taxon>
        <taxon>Brachycera</taxon>
        <taxon>Muscomorpha</taxon>
        <taxon>Ephydroidea</taxon>
        <taxon>Drosophilidae</taxon>
        <taxon>Drosophila</taxon>
    </lineage>
</organism>
<keyword evidence="13" id="KW-1185">Reference proteome</keyword>
<dbReference type="PANTHER" id="PTHR16515:SF49">
    <property type="entry name" value="GASTRULA ZINC FINGER PROTEIN XLCGF49.1-LIKE-RELATED"/>
    <property type="match status" value="1"/>
</dbReference>
<evidence type="ECO:0000313" key="13">
    <source>
        <dbReference type="Proteomes" id="UP000008792"/>
    </source>
</evidence>
<dbReference type="Proteomes" id="UP000008792">
    <property type="component" value="Unassembled WGS sequence"/>
</dbReference>
<name>B4M3T2_DROVI</name>
<dbReference type="FunFam" id="3.30.160.60:FF:000100">
    <property type="entry name" value="Zinc finger 45-like"/>
    <property type="match status" value="1"/>
</dbReference>
<evidence type="ECO:0000256" key="3">
    <source>
        <dbReference type="ARBA" id="ARBA00022737"/>
    </source>
</evidence>
<dbReference type="InterPro" id="IPR036236">
    <property type="entry name" value="Znf_C2H2_sf"/>
</dbReference>
<dbReference type="GO" id="GO:0010468">
    <property type="term" value="P:regulation of gene expression"/>
    <property type="evidence" value="ECO:0007669"/>
    <property type="project" value="TreeGrafter"/>
</dbReference>
<evidence type="ECO:0000256" key="7">
    <source>
        <dbReference type="ARBA" id="ARBA00023125"/>
    </source>
</evidence>
<feature type="domain" description="C2H2-type" evidence="11">
    <location>
        <begin position="310"/>
        <end position="338"/>
    </location>
</feature>
<feature type="domain" description="C2H2-type" evidence="11">
    <location>
        <begin position="366"/>
        <end position="393"/>
    </location>
</feature>
<evidence type="ECO:0000256" key="5">
    <source>
        <dbReference type="ARBA" id="ARBA00022833"/>
    </source>
</evidence>
<dbReference type="OrthoDB" id="8922241at2759"/>
<gene>
    <name evidence="12" type="primary">Dvir\GJ18892</name>
    <name evidence="12" type="ORF">Dvir_GJ18892</name>
</gene>
<dbReference type="PROSITE" id="PS50157">
    <property type="entry name" value="ZINC_FINGER_C2H2_2"/>
    <property type="match status" value="3"/>
</dbReference>
<dbReference type="InterPro" id="IPR013087">
    <property type="entry name" value="Znf_C2H2_type"/>
</dbReference>
<dbReference type="SMART" id="SM00355">
    <property type="entry name" value="ZnF_C2H2"/>
    <property type="match status" value="8"/>
</dbReference>
<dbReference type="PANTHER" id="PTHR16515">
    <property type="entry name" value="PR DOMAIN ZINC FINGER PROTEIN"/>
    <property type="match status" value="1"/>
</dbReference>
<dbReference type="PROSITE" id="PS00028">
    <property type="entry name" value="ZINC_FINGER_C2H2_1"/>
    <property type="match status" value="2"/>
</dbReference>
<dbReference type="InParanoid" id="B4M3T2"/>
<keyword evidence="7" id="KW-0238">DNA-binding</keyword>
<evidence type="ECO:0000256" key="10">
    <source>
        <dbReference type="PROSITE-ProRule" id="PRU00042"/>
    </source>
</evidence>
<evidence type="ECO:0000256" key="9">
    <source>
        <dbReference type="ARBA" id="ARBA00023242"/>
    </source>
</evidence>
<evidence type="ECO:0000256" key="8">
    <source>
        <dbReference type="ARBA" id="ARBA00023163"/>
    </source>
</evidence>
<keyword evidence="4 10" id="KW-0863">Zinc-finger</keyword>
<keyword evidence="8" id="KW-0804">Transcription</keyword>
<evidence type="ECO:0000313" key="12">
    <source>
        <dbReference type="EMBL" id="EDW65457.2"/>
    </source>
</evidence>
<comment type="subcellular location">
    <subcellularLocation>
        <location evidence="1">Nucleus</location>
    </subcellularLocation>
</comment>
<dbReference type="GO" id="GO:0008270">
    <property type="term" value="F:zinc ion binding"/>
    <property type="evidence" value="ECO:0007669"/>
    <property type="project" value="UniProtKB-KW"/>
</dbReference>
<dbReference type="AlphaFoldDB" id="B4M3T2"/>
<dbReference type="HOGENOM" id="CLU_848016_0_0_1"/>
<evidence type="ECO:0000259" key="11">
    <source>
        <dbReference type="PROSITE" id="PS50157"/>
    </source>
</evidence>
<keyword evidence="3" id="KW-0677">Repeat</keyword>
<dbReference type="SMR" id="B4M3T2"/>
<evidence type="ECO:0000256" key="4">
    <source>
        <dbReference type="ARBA" id="ARBA00022771"/>
    </source>
</evidence>
<keyword evidence="5" id="KW-0862">Zinc</keyword>
<dbReference type="Pfam" id="PF00096">
    <property type="entry name" value="zf-C2H2"/>
    <property type="match status" value="2"/>
</dbReference>
<keyword evidence="9" id="KW-0539">Nucleus</keyword>
<accession>B4M3T2</accession>
<evidence type="ECO:0000256" key="6">
    <source>
        <dbReference type="ARBA" id="ARBA00023015"/>
    </source>
</evidence>
<evidence type="ECO:0000256" key="1">
    <source>
        <dbReference type="ARBA" id="ARBA00004123"/>
    </source>
</evidence>
<dbReference type="Gene3D" id="3.30.160.60">
    <property type="entry name" value="Classic Zinc Finger"/>
    <property type="match status" value="2"/>
</dbReference>
<dbReference type="GO" id="GO:0003677">
    <property type="term" value="F:DNA binding"/>
    <property type="evidence" value="ECO:0007669"/>
    <property type="project" value="UniProtKB-KW"/>
</dbReference>
<dbReference type="SUPFAM" id="SSF57667">
    <property type="entry name" value="beta-beta-alpha zinc fingers"/>
    <property type="match status" value="3"/>
</dbReference>
<dbReference type="EMBL" id="CH940651">
    <property type="protein sequence ID" value="EDW65457.2"/>
    <property type="molecule type" value="Genomic_DNA"/>
</dbReference>
<evidence type="ECO:0000256" key="2">
    <source>
        <dbReference type="ARBA" id="ARBA00022723"/>
    </source>
</evidence>
<dbReference type="KEGG" id="dvi:6632118"/>
<reference evidence="12 13" key="1">
    <citation type="journal article" date="2007" name="Nature">
        <title>Evolution of genes and genomes on the Drosophila phylogeny.</title>
        <authorList>
            <consortium name="Drosophila 12 Genomes Consortium"/>
            <person name="Clark A.G."/>
            <person name="Eisen M.B."/>
            <person name="Smith D.R."/>
            <person name="Bergman C.M."/>
            <person name="Oliver B."/>
            <person name="Markow T.A."/>
            <person name="Kaufman T.C."/>
            <person name="Kellis M."/>
            <person name="Gelbart W."/>
            <person name="Iyer V.N."/>
            <person name="Pollard D.A."/>
            <person name="Sackton T.B."/>
            <person name="Larracuente A.M."/>
            <person name="Singh N.D."/>
            <person name="Abad J.P."/>
            <person name="Abt D.N."/>
            <person name="Adryan B."/>
            <person name="Aguade M."/>
            <person name="Akashi H."/>
            <person name="Anderson W.W."/>
            <person name="Aquadro C.F."/>
            <person name="Ardell D.H."/>
            <person name="Arguello R."/>
            <person name="Artieri C.G."/>
            <person name="Barbash D.A."/>
            <person name="Barker D."/>
            <person name="Barsanti P."/>
            <person name="Batterham P."/>
            <person name="Batzoglou S."/>
            <person name="Begun D."/>
            <person name="Bhutkar A."/>
            <person name="Blanco E."/>
            <person name="Bosak S.A."/>
            <person name="Bradley R.K."/>
            <person name="Brand A.D."/>
            <person name="Brent M.R."/>
            <person name="Brooks A.N."/>
            <person name="Brown R.H."/>
            <person name="Butlin R.K."/>
            <person name="Caggese C."/>
            <person name="Calvi B.R."/>
            <person name="Bernardo de Carvalho A."/>
            <person name="Caspi A."/>
            <person name="Castrezana S."/>
            <person name="Celniker S.E."/>
            <person name="Chang J.L."/>
            <person name="Chapple C."/>
            <person name="Chatterji S."/>
            <person name="Chinwalla A."/>
            <person name="Civetta A."/>
            <person name="Clifton S.W."/>
            <person name="Comeron J.M."/>
            <person name="Costello J.C."/>
            <person name="Coyne J.A."/>
            <person name="Daub J."/>
            <person name="David R.G."/>
            <person name="Delcher A.L."/>
            <person name="Delehaunty K."/>
            <person name="Do C.B."/>
            <person name="Ebling H."/>
            <person name="Edwards K."/>
            <person name="Eickbush T."/>
            <person name="Evans J.D."/>
            <person name="Filipski A."/>
            <person name="Findeiss S."/>
            <person name="Freyhult E."/>
            <person name="Fulton L."/>
            <person name="Fulton R."/>
            <person name="Garcia A.C."/>
            <person name="Gardiner A."/>
            <person name="Garfield D.A."/>
            <person name="Garvin B.E."/>
            <person name="Gibson G."/>
            <person name="Gilbert D."/>
            <person name="Gnerre S."/>
            <person name="Godfrey J."/>
            <person name="Good R."/>
            <person name="Gotea V."/>
            <person name="Gravely B."/>
            <person name="Greenberg A.J."/>
            <person name="Griffiths-Jones S."/>
            <person name="Gross S."/>
            <person name="Guigo R."/>
            <person name="Gustafson E.A."/>
            <person name="Haerty W."/>
            <person name="Hahn M.W."/>
            <person name="Halligan D.L."/>
            <person name="Halpern A.L."/>
            <person name="Halter G.M."/>
            <person name="Han M.V."/>
            <person name="Heger A."/>
            <person name="Hillier L."/>
            <person name="Hinrichs A.S."/>
            <person name="Holmes I."/>
            <person name="Hoskins R.A."/>
            <person name="Hubisz M.J."/>
            <person name="Hultmark D."/>
            <person name="Huntley M.A."/>
            <person name="Jaffe D.B."/>
            <person name="Jagadeeshan S."/>
            <person name="Jeck W.R."/>
            <person name="Johnson J."/>
            <person name="Jones C.D."/>
            <person name="Jordan W.C."/>
            <person name="Karpen G.H."/>
            <person name="Kataoka E."/>
            <person name="Keightley P.D."/>
            <person name="Kheradpour P."/>
            <person name="Kirkness E.F."/>
            <person name="Koerich L.B."/>
            <person name="Kristiansen K."/>
            <person name="Kudrna D."/>
            <person name="Kulathinal R.J."/>
            <person name="Kumar S."/>
            <person name="Kwok R."/>
            <person name="Lander E."/>
            <person name="Langley C.H."/>
            <person name="Lapoint R."/>
            <person name="Lazzaro B.P."/>
            <person name="Lee S.J."/>
            <person name="Levesque L."/>
            <person name="Li R."/>
            <person name="Lin C.F."/>
            <person name="Lin M.F."/>
            <person name="Lindblad-Toh K."/>
            <person name="Llopart A."/>
            <person name="Long M."/>
            <person name="Low L."/>
            <person name="Lozovsky E."/>
            <person name="Lu J."/>
            <person name="Luo M."/>
            <person name="Machado C.A."/>
            <person name="Makalowski W."/>
            <person name="Marzo M."/>
            <person name="Matsuda M."/>
            <person name="Matzkin L."/>
            <person name="McAllister B."/>
            <person name="McBride C.S."/>
            <person name="McKernan B."/>
            <person name="McKernan K."/>
            <person name="Mendez-Lago M."/>
            <person name="Minx P."/>
            <person name="Mollenhauer M.U."/>
            <person name="Montooth K."/>
            <person name="Mount S.M."/>
            <person name="Mu X."/>
            <person name="Myers E."/>
            <person name="Negre B."/>
            <person name="Newfeld S."/>
            <person name="Nielsen R."/>
            <person name="Noor M.A."/>
            <person name="O'Grady P."/>
            <person name="Pachter L."/>
            <person name="Papaceit M."/>
            <person name="Parisi M.J."/>
            <person name="Parisi M."/>
            <person name="Parts L."/>
            <person name="Pedersen J.S."/>
            <person name="Pesole G."/>
            <person name="Phillippy A.M."/>
            <person name="Ponting C.P."/>
            <person name="Pop M."/>
            <person name="Porcelli D."/>
            <person name="Powell J.R."/>
            <person name="Prohaska S."/>
            <person name="Pruitt K."/>
            <person name="Puig M."/>
            <person name="Quesneville H."/>
            <person name="Ram K.R."/>
            <person name="Rand D."/>
            <person name="Rasmussen M.D."/>
            <person name="Reed L.K."/>
            <person name="Reenan R."/>
            <person name="Reily A."/>
            <person name="Remington K.A."/>
            <person name="Rieger T.T."/>
            <person name="Ritchie M.G."/>
            <person name="Robin C."/>
            <person name="Rogers Y.H."/>
            <person name="Rohde C."/>
            <person name="Rozas J."/>
            <person name="Rubenfield M.J."/>
            <person name="Ruiz A."/>
            <person name="Russo S."/>
            <person name="Salzberg S.L."/>
            <person name="Sanchez-Gracia A."/>
            <person name="Saranga D.J."/>
            <person name="Sato H."/>
            <person name="Schaeffer S.W."/>
            <person name="Schatz M.C."/>
            <person name="Schlenke T."/>
            <person name="Schwartz R."/>
            <person name="Segarra C."/>
            <person name="Singh R.S."/>
            <person name="Sirot L."/>
            <person name="Sirota M."/>
            <person name="Sisneros N.B."/>
            <person name="Smith C.D."/>
            <person name="Smith T.F."/>
            <person name="Spieth J."/>
            <person name="Stage D.E."/>
            <person name="Stark A."/>
            <person name="Stephan W."/>
            <person name="Strausberg R.L."/>
            <person name="Strempel S."/>
            <person name="Sturgill D."/>
            <person name="Sutton G."/>
            <person name="Sutton G.G."/>
            <person name="Tao W."/>
            <person name="Teichmann S."/>
            <person name="Tobari Y.N."/>
            <person name="Tomimura Y."/>
            <person name="Tsolas J.M."/>
            <person name="Valente V.L."/>
            <person name="Venter E."/>
            <person name="Venter J.C."/>
            <person name="Vicario S."/>
            <person name="Vieira F.G."/>
            <person name="Vilella A.J."/>
            <person name="Villasante A."/>
            <person name="Walenz B."/>
            <person name="Wang J."/>
            <person name="Wasserman M."/>
            <person name="Watts T."/>
            <person name="Wilson D."/>
            <person name="Wilson R.K."/>
            <person name="Wing R.A."/>
            <person name="Wolfner M.F."/>
            <person name="Wong A."/>
            <person name="Wong G.K."/>
            <person name="Wu C.I."/>
            <person name="Wu G."/>
            <person name="Yamamoto D."/>
            <person name="Yang H.P."/>
            <person name="Yang S.P."/>
            <person name="Yorke J.A."/>
            <person name="Yoshida K."/>
            <person name="Zdobnov E."/>
            <person name="Zhang P."/>
            <person name="Zhang Y."/>
            <person name="Zimin A.V."/>
            <person name="Baldwin J."/>
            <person name="Abdouelleil A."/>
            <person name="Abdulkadir J."/>
            <person name="Abebe A."/>
            <person name="Abera B."/>
            <person name="Abreu J."/>
            <person name="Acer S.C."/>
            <person name="Aftuck L."/>
            <person name="Alexander A."/>
            <person name="An P."/>
            <person name="Anderson E."/>
            <person name="Anderson S."/>
            <person name="Arachi H."/>
            <person name="Azer M."/>
            <person name="Bachantsang P."/>
            <person name="Barry A."/>
            <person name="Bayul T."/>
            <person name="Berlin A."/>
            <person name="Bessette D."/>
            <person name="Bloom T."/>
            <person name="Blye J."/>
            <person name="Boguslavskiy L."/>
            <person name="Bonnet C."/>
            <person name="Boukhgalter B."/>
            <person name="Bourzgui I."/>
            <person name="Brown A."/>
            <person name="Cahill P."/>
            <person name="Channer S."/>
            <person name="Cheshatsang Y."/>
            <person name="Chuda L."/>
            <person name="Citroen M."/>
            <person name="Collymore A."/>
            <person name="Cooke P."/>
            <person name="Costello M."/>
            <person name="D'Aco K."/>
            <person name="Daza R."/>
            <person name="De Haan G."/>
            <person name="DeGray S."/>
            <person name="DeMaso C."/>
            <person name="Dhargay N."/>
            <person name="Dooley K."/>
            <person name="Dooley E."/>
            <person name="Doricent M."/>
            <person name="Dorje P."/>
            <person name="Dorjee K."/>
            <person name="Dupes A."/>
            <person name="Elong R."/>
            <person name="Falk J."/>
            <person name="Farina A."/>
            <person name="Faro S."/>
            <person name="Ferguson D."/>
            <person name="Fisher S."/>
            <person name="Foley C.D."/>
            <person name="Franke A."/>
            <person name="Friedrich D."/>
            <person name="Gadbois L."/>
            <person name="Gearin G."/>
            <person name="Gearin C.R."/>
            <person name="Giannoukos G."/>
            <person name="Goode T."/>
            <person name="Graham J."/>
            <person name="Grandbois E."/>
            <person name="Grewal S."/>
            <person name="Gyaltsen K."/>
            <person name="Hafez N."/>
            <person name="Hagos B."/>
            <person name="Hall J."/>
            <person name="Henson C."/>
            <person name="Hollinger A."/>
            <person name="Honan T."/>
            <person name="Huard M.D."/>
            <person name="Hughes L."/>
            <person name="Hurhula B."/>
            <person name="Husby M.E."/>
            <person name="Kamat A."/>
            <person name="Kanga B."/>
            <person name="Kashin S."/>
            <person name="Khazanovich D."/>
            <person name="Kisner P."/>
            <person name="Lance K."/>
            <person name="Lara M."/>
            <person name="Lee W."/>
            <person name="Lennon N."/>
            <person name="Letendre F."/>
            <person name="LeVine R."/>
            <person name="Lipovsky A."/>
            <person name="Liu X."/>
            <person name="Liu J."/>
            <person name="Liu S."/>
            <person name="Lokyitsang T."/>
            <person name="Lokyitsang Y."/>
            <person name="Lubonja R."/>
            <person name="Lui A."/>
            <person name="MacDonald P."/>
            <person name="Magnisalis V."/>
            <person name="Maru K."/>
            <person name="Matthews C."/>
            <person name="McCusker W."/>
            <person name="McDonough S."/>
            <person name="Mehta T."/>
            <person name="Meldrim J."/>
            <person name="Meneus L."/>
            <person name="Mihai O."/>
            <person name="Mihalev A."/>
            <person name="Mihova T."/>
            <person name="Mittelman R."/>
            <person name="Mlenga V."/>
            <person name="Montmayeur A."/>
            <person name="Mulrain L."/>
            <person name="Navidi A."/>
            <person name="Naylor J."/>
            <person name="Negash T."/>
            <person name="Nguyen T."/>
            <person name="Nguyen N."/>
            <person name="Nicol R."/>
            <person name="Norbu C."/>
            <person name="Norbu N."/>
            <person name="Novod N."/>
            <person name="O'Neill B."/>
            <person name="Osman S."/>
            <person name="Markiewicz E."/>
            <person name="Oyono O.L."/>
            <person name="Patti C."/>
            <person name="Phunkhang P."/>
            <person name="Pierre F."/>
            <person name="Priest M."/>
            <person name="Raghuraman S."/>
            <person name="Rege F."/>
            <person name="Reyes R."/>
            <person name="Rise C."/>
            <person name="Rogov P."/>
            <person name="Ross K."/>
            <person name="Ryan E."/>
            <person name="Settipalli S."/>
            <person name="Shea T."/>
            <person name="Sherpa N."/>
            <person name="Shi L."/>
            <person name="Shih D."/>
            <person name="Sparrow T."/>
            <person name="Spaulding J."/>
            <person name="Stalker J."/>
            <person name="Stange-Thomann N."/>
            <person name="Stavropoulos S."/>
            <person name="Stone C."/>
            <person name="Strader C."/>
            <person name="Tesfaye S."/>
            <person name="Thomson T."/>
            <person name="Thoulutsang Y."/>
            <person name="Thoulutsang D."/>
            <person name="Topham K."/>
            <person name="Topping I."/>
            <person name="Tsamla T."/>
            <person name="Vassiliev H."/>
            <person name="Vo A."/>
            <person name="Wangchuk T."/>
            <person name="Wangdi T."/>
            <person name="Weiand M."/>
            <person name="Wilkinson J."/>
            <person name="Wilson A."/>
            <person name="Yadav S."/>
            <person name="Young G."/>
            <person name="Yu Q."/>
            <person name="Zembek L."/>
            <person name="Zhong D."/>
            <person name="Zimmer A."/>
            <person name="Zwirko Z."/>
            <person name="Jaffe D.B."/>
            <person name="Alvarez P."/>
            <person name="Brockman W."/>
            <person name="Butler J."/>
            <person name="Chin C."/>
            <person name="Gnerre S."/>
            <person name="Grabherr M."/>
            <person name="Kleber M."/>
            <person name="Mauceli E."/>
            <person name="MacCallum I."/>
        </authorList>
    </citation>
    <scope>NUCLEOTIDE SEQUENCE [LARGE SCALE GENOMIC DNA]</scope>
    <source>
        <strain evidence="13">Tucson 15010-1051.87</strain>
    </source>
</reference>
<dbReference type="InterPro" id="IPR050331">
    <property type="entry name" value="Zinc_finger"/>
</dbReference>
<dbReference type="eggNOG" id="KOG1721">
    <property type="taxonomic scope" value="Eukaryota"/>
</dbReference>
<keyword evidence="2" id="KW-0479">Metal-binding</keyword>
<dbReference type="FunCoup" id="B4M3T2">
    <property type="interactions" value="474"/>
</dbReference>
<proteinExistence type="predicted"/>
<feature type="domain" description="C2H2-type" evidence="11">
    <location>
        <begin position="338"/>
        <end position="365"/>
    </location>
</feature>
<protein>
    <recommendedName>
        <fullName evidence="11">C2H2-type domain-containing protein</fullName>
    </recommendedName>
</protein>
<dbReference type="GO" id="GO:0005634">
    <property type="term" value="C:nucleus"/>
    <property type="evidence" value="ECO:0007669"/>
    <property type="project" value="UniProtKB-SubCell"/>
</dbReference>
<sequence length="393" mass="45099">MYRSEQHSVNRSGEYRFIDTITANLVFNSVAGSSTKRKRAMEPKCILPKHSKIKPKGGLVAHATNSRKPENVRVYYCRSCLVAFPRFLVCKAHEQLCDTRIARLHICKYCLTLYGDEQLRQRHIQRKHMDGRYMCLQCGTFGKRYSSSIFLYKHVVSWHGEHSLFYCAMCADNCNDAKAFRCMSDLIAHAESDHSLQGDGSVVDDTEDLEMLEENIDELLPTVDWDDDLTFGWPMDLDKESCIADPKPKPSAYVCPLCANGYTGSISLLKHIEKSHNRNPLDCIFCGKSHKNREAIRAHLQRQHVLLRAHICTVCQADFTTADHLLKHMRSKHLERAHVCPECGKSFAQISHLTEHMLSERGHIKHICNLCNTQFFRSIDLSRHIQLKHSTNL</sequence>
<keyword evidence="6" id="KW-0805">Transcription regulation</keyword>